<proteinExistence type="predicted"/>
<feature type="domain" description="HAT C-terminal dimerisation" evidence="1">
    <location>
        <begin position="3"/>
        <end position="50"/>
    </location>
</feature>
<protein>
    <recommendedName>
        <fullName evidence="1">HAT C-terminal dimerisation domain-containing protein</fullName>
    </recommendedName>
</protein>
<sequence length="78" mass="8985">MYVLLRTYLCTAVSNCSAERSFSAIKKVKSYLRSTMKEQKLNSLAIPHIEADILNGEGFEDEDLIDEFTTMKARHKHF</sequence>
<name>A0ABQ9HLG4_9NEOP</name>
<dbReference type="InterPro" id="IPR008906">
    <property type="entry name" value="HATC_C_dom"/>
</dbReference>
<dbReference type="PANTHER" id="PTHR45749:SF21">
    <property type="entry name" value="DUF4371 DOMAIN-CONTAINING PROTEIN"/>
    <property type="match status" value="1"/>
</dbReference>
<dbReference type="PANTHER" id="PTHR45749">
    <property type="match status" value="1"/>
</dbReference>
<reference evidence="2 3" key="1">
    <citation type="submission" date="2023-02" db="EMBL/GenBank/DDBJ databases">
        <title>LHISI_Scaffold_Assembly.</title>
        <authorList>
            <person name="Stuart O.P."/>
            <person name="Cleave R."/>
            <person name="Magrath M.J.L."/>
            <person name="Mikheyev A.S."/>
        </authorList>
    </citation>
    <scope>NUCLEOTIDE SEQUENCE [LARGE SCALE GENOMIC DNA]</scope>
    <source>
        <strain evidence="2">Daus_M_001</strain>
        <tissue evidence="2">Leg muscle</tissue>
    </source>
</reference>
<evidence type="ECO:0000313" key="3">
    <source>
        <dbReference type="Proteomes" id="UP001159363"/>
    </source>
</evidence>
<accession>A0ABQ9HLG4</accession>
<dbReference type="Proteomes" id="UP001159363">
    <property type="component" value="Chromosome X"/>
</dbReference>
<dbReference type="Pfam" id="PF05699">
    <property type="entry name" value="Dimer_Tnp_hAT"/>
    <property type="match status" value="1"/>
</dbReference>
<dbReference type="EMBL" id="JARBHB010000004">
    <property type="protein sequence ID" value="KAJ8885182.1"/>
    <property type="molecule type" value="Genomic_DNA"/>
</dbReference>
<gene>
    <name evidence="2" type="ORF">PR048_011378</name>
</gene>
<keyword evidence="3" id="KW-1185">Reference proteome</keyword>
<evidence type="ECO:0000313" key="2">
    <source>
        <dbReference type="EMBL" id="KAJ8885182.1"/>
    </source>
</evidence>
<comment type="caution">
    <text evidence="2">The sequence shown here is derived from an EMBL/GenBank/DDBJ whole genome shotgun (WGS) entry which is preliminary data.</text>
</comment>
<organism evidence="2 3">
    <name type="scientific">Dryococelus australis</name>
    <dbReference type="NCBI Taxonomy" id="614101"/>
    <lineage>
        <taxon>Eukaryota</taxon>
        <taxon>Metazoa</taxon>
        <taxon>Ecdysozoa</taxon>
        <taxon>Arthropoda</taxon>
        <taxon>Hexapoda</taxon>
        <taxon>Insecta</taxon>
        <taxon>Pterygota</taxon>
        <taxon>Neoptera</taxon>
        <taxon>Polyneoptera</taxon>
        <taxon>Phasmatodea</taxon>
        <taxon>Verophasmatodea</taxon>
        <taxon>Anareolatae</taxon>
        <taxon>Phasmatidae</taxon>
        <taxon>Eurycanthinae</taxon>
        <taxon>Dryococelus</taxon>
    </lineage>
</organism>
<evidence type="ECO:0000259" key="1">
    <source>
        <dbReference type="Pfam" id="PF05699"/>
    </source>
</evidence>